<evidence type="ECO:0000256" key="6">
    <source>
        <dbReference type="ARBA" id="ARBA00022840"/>
    </source>
</evidence>
<evidence type="ECO:0000313" key="12">
    <source>
        <dbReference type="Proteomes" id="UP000775213"/>
    </source>
</evidence>
<gene>
    <name evidence="11" type="ORF">IEQ34_006948</name>
</gene>
<dbReference type="PANTHER" id="PTHR19229">
    <property type="entry name" value="ATP-BINDING CASSETTE TRANSPORTER SUBFAMILY A ABCA"/>
    <property type="match status" value="1"/>
</dbReference>
<feature type="transmembrane region" description="Helical" evidence="9">
    <location>
        <begin position="268"/>
        <end position="293"/>
    </location>
</feature>
<dbReference type="SMART" id="SM00382">
    <property type="entry name" value="AAA"/>
    <property type="match status" value="1"/>
</dbReference>
<evidence type="ECO:0000256" key="9">
    <source>
        <dbReference type="SAM" id="Phobius"/>
    </source>
</evidence>
<keyword evidence="12" id="KW-1185">Reference proteome</keyword>
<dbReference type="Proteomes" id="UP000775213">
    <property type="component" value="Unassembled WGS sequence"/>
</dbReference>
<sequence length="978" mass="109556">MELQRGAQLFWQQFKALMKKNKILTWRHKRSAFLQLFSSFFFILLIFCIDKAVRSRFSFFTAFDNVLDPKAVVSPPIPRCEEKFFIKEPCFDFVWSGNSSARIRGIVAAIMRNNPGRPIPSDKVKSFINPDEVDEWLLGNPLRCPGALHFVEKNSTIISYGLQTNSTSMLKRGNSEDPTFKFQIPLQVAAEREIARSLLGDPNFEWVVGFKEFAHPATETFSVVGEAGATFFLAVAMFGFVIQTSSFVTEKELKLRQAMSIMGLYESAYWLSWFTWEAFLTLIASLFTVLFGMLFQFSFFLRNSFAVLILVFFLFQLNMLSFAFLISTFVVKSSSATTAGFSIFIIGFLTQLITTFGFPYAENYSKLYRAIWSLFPPNLLAKALDILVSATATHEDPGIRWHRRGHCTYKEPNCVITIVPFRCGLTSSFLQENIFHWLISTFFLWFALAIYLDNILPDSNGVRKSVFYFLKYSYWTGKGGTRVEEGDLCSCVSSIPPIEYVAPDDEDVLVEETTIKQQVIDNSVDPSVAVTILGLAKTYPGATKICCCKCTRSSPYHAIKGIWVNIAKDQLFCLLGPNGAGKTTVINCLIGITPVTDGDALIYGNSIRSSVGMSNIRRTIGVCPQFDTLWDALTAEEHLHLFASIKGLHPSIIKSVSEKSLAEVNLTSASHIRSGSYSGGMKRRLSFAIALIGDPQMVFLDEPTTGMDPISRRHVWDIIENAKKGRAIVLTTHSMEEADILSDRIAIMAKGRLRCIGTSIRLKSRFGTGYIANISFLGSTPRQTTPIDAEWEAAHEHKAQLVKQFFKHHLDVEPKEENKSFFTFVIPRDKERLLTDFFAELQDREDELGISDIQLGLTTLEEVFLNIAKQAELESASADGSMVMLNLSSGHSIQIPKGSRFVGIPGTDTTDNPRGVMVEIYWEQDDSGNLCISGHSPEISIPPNVKLQENFLASSRNSQRGSSSKIGFVIDPNQILNR</sequence>
<dbReference type="InterPro" id="IPR003439">
    <property type="entry name" value="ABC_transporter-like_ATP-bd"/>
</dbReference>
<feature type="transmembrane region" description="Helical" evidence="9">
    <location>
        <begin position="305"/>
        <end position="327"/>
    </location>
</feature>
<dbReference type="InterPro" id="IPR003593">
    <property type="entry name" value="AAA+_ATPase"/>
</dbReference>
<dbReference type="PANTHER" id="PTHR19229:SF205">
    <property type="entry name" value="ABC TRANSPORTER A FAMILY MEMBER 1-RELATED"/>
    <property type="match status" value="1"/>
</dbReference>
<dbReference type="AlphaFoldDB" id="A0AAV7H8F4"/>
<evidence type="ECO:0000256" key="8">
    <source>
        <dbReference type="ARBA" id="ARBA00023136"/>
    </source>
</evidence>
<dbReference type="Pfam" id="PF00005">
    <property type="entry name" value="ABC_tran"/>
    <property type="match status" value="1"/>
</dbReference>
<dbReference type="SUPFAM" id="SSF52540">
    <property type="entry name" value="P-loop containing nucleoside triphosphate hydrolases"/>
    <property type="match status" value="1"/>
</dbReference>
<dbReference type="InterPro" id="IPR027417">
    <property type="entry name" value="P-loop_NTPase"/>
</dbReference>
<dbReference type="InterPro" id="IPR013525">
    <property type="entry name" value="ABC2_TM"/>
</dbReference>
<keyword evidence="6" id="KW-0067">ATP-binding</keyword>
<dbReference type="FunFam" id="3.40.50.300:FF:000665">
    <property type="entry name" value="ABC transporter A family member 2"/>
    <property type="match status" value="1"/>
</dbReference>
<keyword evidence="7 9" id="KW-1133">Transmembrane helix</keyword>
<dbReference type="CDD" id="cd03263">
    <property type="entry name" value="ABC_subfamily_A"/>
    <property type="match status" value="1"/>
</dbReference>
<comment type="similarity">
    <text evidence="2">Belongs to the ABC transporter superfamily. ABCA family. CPR flippase (TC 3.A.1.211) subfamily.</text>
</comment>
<evidence type="ECO:0000256" key="4">
    <source>
        <dbReference type="ARBA" id="ARBA00022692"/>
    </source>
</evidence>
<accession>A0AAV7H8F4</accession>
<evidence type="ECO:0000256" key="7">
    <source>
        <dbReference type="ARBA" id="ARBA00022989"/>
    </source>
</evidence>
<dbReference type="Pfam" id="PF12698">
    <property type="entry name" value="ABC2_membrane_3"/>
    <property type="match status" value="1"/>
</dbReference>
<comment type="subcellular location">
    <subcellularLocation>
        <location evidence="1">Membrane</location>
        <topology evidence="1">Multi-pass membrane protein</topology>
    </subcellularLocation>
</comment>
<evidence type="ECO:0000256" key="3">
    <source>
        <dbReference type="ARBA" id="ARBA00022448"/>
    </source>
</evidence>
<reference evidence="11 12" key="1">
    <citation type="journal article" date="2021" name="Hortic Res">
        <title>Chromosome-scale assembly of the Dendrobium chrysotoxum genome enhances the understanding of orchid evolution.</title>
        <authorList>
            <person name="Zhang Y."/>
            <person name="Zhang G.Q."/>
            <person name="Zhang D."/>
            <person name="Liu X.D."/>
            <person name="Xu X.Y."/>
            <person name="Sun W.H."/>
            <person name="Yu X."/>
            <person name="Zhu X."/>
            <person name="Wang Z.W."/>
            <person name="Zhao X."/>
            <person name="Zhong W.Y."/>
            <person name="Chen H."/>
            <person name="Yin W.L."/>
            <person name="Huang T."/>
            <person name="Niu S.C."/>
            <person name="Liu Z.J."/>
        </authorList>
    </citation>
    <scope>NUCLEOTIDE SEQUENCE [LARGE SCALE GENOMIC DNA]</scope>
    <source>
        <strain evidence="11">Lindl</strain>
    </source>
</reference>
<dbReference type="GO" id="GO:0016020">
    <property type="term" value="C:membrane"/>
    <property type="evidence" value="ECO:0007669"/>
    <property type="project" value="UniProtKB-SubCell"/>
</dbReference>
<organism evidence="11 12">
    <name type="scientific">Dendrobium chrysotoxum</name>
    <name type="common">Orchid</name>
    <dbReference type="NCBI Taxonomy" id="161865"/>
    <lineage>
        <taxon>Eukaryota</taxon>
        <taxon>Viridiplantae</taxon>
        <taxon>Streptophyta</taxon>
        <taxon>Embryophyta</taxon>
        <taxon>Tracheophyta</taxon>
        <taxon>Spermatophyta</taxon>
        <taxon>Magnoliopsida</taxon>
        <taxon>Liliopsida</taxon>
        <taxon>Asparagales</taxon>
        <taxon>Orchidaceae</taxon>
        <taxon>Epidendroideae</taxon>
        <taxon>Malaxideae</taxon>
        <taxon>Dendrobiinae</taxon>
        <taxon>Dendrobium</taxon>
    </lineage>
</organism>
<keyword evidence="5" id="KW-0547">Nucleotide-binding</keyword>
<dbReference type="InterPro" id="IPR017871">
    <property type="entry name" value="ABC_transporter-like_CS"/>
</dbReference>
<evidence type="ECO:0000256" key="1">
    <source>
        <dbReference type="ARBA" id="ARBA00004141"/>
    </source>
</evidence>
<dbReference type="PROSITE" id="PS50893">
    <property type="entry name" value="ABC_TRANSPORTER_2"/>
    <property type="match status" value="1"/>
</dbReference>
<proteinExistence type="inferred from homology"/>
<comment type="caution">
    <text evidence="11">The sequence shown here is derived from an EMBL/GenBank/DDBJ whole genome shotgun (WGS) entry which is preliminary data.</text>
</comment>
<dbReference type="Pfam" id="PF25158">
    <property type="entry name" value="ABCA11_C"/>
    <property type="match status" value="1"/>
</dbReference>
<evidence type="ECO:0000256" key="5">
    <source>
        <dbReference type="ARBA" id="ARBA00022741"/>
    </source>
</evidence>
<keyword evidence="8 9" id="KW-0472">Membrane</keyword>
<dbReference type="Gene3D" id="3.40.50.300">
    <property type="entry name" value="P-loop containing nucleotide triphosphate hydrolases"/>
    <property type="match status" value="1"/>
</dbReference>
<dbReference type="GO" id="GO:0016887">
    <property type="term" value="F:ATP hydrolysis activity"/>
    <property type="evidence" value="ECO:0007669"/>
    <property type="project" value="InterPro"/>
</dbReference>
<dbReference type="GO" id="GO:0005319">
    <property type="term" value="F:lipid transporter activity"/>
    <property type="evidence" value="ECO:0007669"/>
    <property type="project" value="TreeGrafter"/>
</dbReference>
<feature type="transmembrane region" description="Helical" evidence="9">
    <location>
        <begin position="434"/>
        <end position="452"/>
    </location>
</feature>
<feature type="transmembrane region" description="Helical" evidence="9">
    <location>
        <begin position="32"/>
        <end position="49"/>
    </location>
</feature>
<name>A0AAV7H8F4_DENCH</name>
<evidence type="ECO:0000259" key="10">
    <source>
        <dbReference type="PROSITE" id="PS50893"/>
    </source>
</evidence>
<dbReference type="InterPro" id="IPR026082">
    <property type="entry name" value="ABCA"/>
</dbReference>
<feature type="transmembrane region" description="Helical" evidence="9">
    <location>
        <begin position="229"/>
        <end position="248"/>
    </location>
</feature>
<dbReference type="PROSITE" id="PS00211">
    <property type="entry name" value="ABC_TRANSPORTER_1"/>
    <property type="match status" value="1"/>
</dbReference>
<feature type="domain" description="ABC transporter" evidence="10">
    <location>
        <begin position="530"/>
        <end position="775"/>
    </location>
</feature>
<dbReference type="InterPro" id="IPR056788">
    <property type="entry name" value="ABCA2/9/11_C"/>
</dbReference>
<evidence type="ECO:0000256" key="2">
    <source>
        <dbReference type="ARBA" id="ARBA00008526"/>
    </source>
</evidence>
<dbReference type="GO" id="GO:0140359">
    <property type="term" value="F:ABC-type transporter activity"/>
    <property type="evidence" value="ECO:0007669"/>
    <property type="project" value="InterPro"/>
</dbReference>
<protein>
    <recommendedName>
        <fullName evidence="10">ABC transporter domain-containing protein</fullName>
    </recommendedName>
</protein>
<dbReference type="EMBL" id="JAGFBR010000007">
    <property type="protein sequence ID" value="KAH0464162.1"/>
    <property type="molecule type" value="Genomic_DNA"/>
</dbReference>
<feature type="transmembrane region" description="Helical" evidence="9">
    <location>
        <begin position="339"/>
        <end position="361"/>
    </location>
</feature>
<evidence type="ECO:0000313" key="11">
    <source>
        <dbReference type="EMBL" id="KAH0464162.1"/>
    </source>
</evidence>
<keyword evidence="3" id="KW-0813">Transport</keyword>
<dbReference type="GO" id="GO:0005524">
    <property type="term" value="F:ATP binding"/>
    <property type="evidence" value="ECO:0007669"/>
    <property type="project" value="UniProtKB-KW"/>
</dbReference>
<keyword evidence="4 9" id="KW-0812">Transmembrane</keyword>